<feature type="compositionally biased region" description="Pro residues" evidence="15">
    <location>
        <begin position="439"/>
        <end position="454"/>
    </location>
</feature>
<dbReference type="InterPro" id="IPR008271">
    <property type="entry name" value="Ser/Thr_kinase_AS"/>
</dbReference>
<keyword evidence="5" id="KW-0732">Signal</keyword>
<evidence type="ECO:0000256" key="10">
    <source>
        <dbReference type="ARBA" id="ARBA00023170"/>
    </source>
</evidence>
<dbReference type="Pfam" id="PF07714">
    <property type="entry name" value="PK_Tyr_Ser-Thr"/>
    <property type="match status" value="1"/>
</dbReference>
<feature type="compositionally biased region" description="Polar residues" evidence="15">
    <location>
        <begin position="488"/>
        <end position="499"/>
    </location>
</feature>
<protein>
    <recommendedName>
        <fullName evidence="1">non-specific serine/threonine protein kinase</fullName>
        <ecNumber evidence="1">2.7.11.1</ecNumber>
    </recommendedName>
</protein>
<dbReference type="Pfam" id="PF23041">
    <property type="entry name" value="DUF7036"/>
    <property type="match status" value="2"/>
</dbReference>
<feature type="compositionally biased region" description="Pro residues" evidence="15">
    <location>
        <begin position="351"/>
        <end position="371"/>
    </location>
</feature>
<evidence type="ECO:0000256" key="14">
    <source>
        <dbReference type="PROSITE-ProRule" id="PRU10141"/>
    </source>
</evidence>
<dbReference type="Gene3D" id="3.50.4.10">
    <property type="entry name" value="Hepatocyte Growth Factor"/>
    <property type="match status" value="1"/>
</dbReference>
<dbReference type="CDD" id="cd00028">
    <property type="entry name" value="B_lectin"/>
    <property type="match status" value="1"/>
</dbReference>
<evidence type="ECO:0000256" key="13">
    <source>
        <dbReference type="ARBA" id="ARBA00048679"/>
    </source>
</evidence>
<dbReference type="CDD" id="cd01098">
    <property type="entry name" value="PAN_AP_plant"/>
    <property type="match status" value="1"/>
</dbReference>
<feature type="transmembrane region" description="Helical" evidence="16">
    <location>
        <begin position="43"/>
        <end position="61"/>
    </location>
</feature>
<dbReference type="OrthoDB" id="785331at2759"/>
<dbReference type="CDD" id="cd14066">
    <property type="entry name" value="STKc_IRAK"/>
    <property type="match status" value="1"/>
</dbReference>
<feature type="compositionally biased region" description="Pro residues" evidence="15">
    <location>
        <begin position="398"/>
        <end position="431"/>
    </location>
</feature>
<comment type="catalytic activity">
    <reaction evidence="13">
        <text>L-seryl-[protein] + ATP = O-phospho-L-seryl-[protein] + ADP + H(+)</text>
        <dbReference type="Rhea" id="RHEA:17989"/>
        <dbReference type="Rhea" id="RHEA-COMP:9863"/>
        <dbReference type="Rhea" id="RHEA-COMP:11604"/>
        <dbReference type="ChEBI" id="CHEBI:15378"/>
        <dbReference type="ChEBI" id="CHEBI:29999"/>
        <dbReference type="ChEBI" id="CHEBI:30616"/>
        <dbReference type="ChEBI" id="CHEBI:83421"/>
        <dbReference type="ChEBI" id="CHEBI:456216"/>
        <dbReference type="EC" id="2.7.11.1"/>
    </reaction>
</comment>
<comment type="caution">
    <text evidence="20">The sequence shown here is derived from an EMBL/GenBank/DDBJ whole genome shotgun (WGS) entry which is preliminary data.</text>
</comment>
<evidence type="ECO:0000256" key="5">
    <source>
        <dbReference type="ARBA" id="ARBA00022729"/>
    </source>
</evidence>
<evidence type="ECO:0000313" key="20">
    <source>
        <dbReference type="EMBL" id="KAD5317455.1"/>
    </source>
</evidence>
<keyword evidence="4" id="KW-0808">Transferase</keyword>
<evidence type="ECO:0000256" key="12">
    <source>
        <dbReference type="ARBA" id="ARBA00047899"/>
    </source>
</evidence>
<evidence type="ECO:0000256" key="11">
    <source>
        <dbReference type="ARBA" id="ARBA00023180"/>
    </source>
</evidence>
<dbReference type="GO" id="GO:0004674">
    <property type="term" value="F:protein serine/threonine kinase activity"/>
    <property type="evidence" value="ECO:0007669"/>
    <property type="project" value="UniProtKB-KW"/>
</dbReference>
<dbReference type="PROSITE" id="PS00108">
    <property type="entry name" value="PROTEIN_KINASE_ST"/>
    <property type="match status" value="1"/>
</dbReference>
<keyword evidence="21" id="KW-1185">Reference proteome</keyword>
<evidence type="ECO:0000256" key="15">
    <source>
        <dbReference type="SAM" id="MobiDB-lite"/>
    </source>
</evidence>
<dbReference type="InterPro" id="IPR011009">
    <property type="entry name" value="Kinase-like_dom_sf"/>
</dbReference>
<dbReference type="PROSITE" id="PS50927">
    <property type="entry name" value="BULB_LECTIN"/>
    <property type="match status" value="1"/>
</dbReference>
<evidence type="ECO:0000259" key="19">
    <source>
        <dbReference type="PROSITE" id="PS50948"/>
    </source>
</evidence>
<accession>A0A5N6NU11</accession>
<evidence type="ECO:0000256" key="1">
    <source>
        <dbReference type="ARBA" id="ARBA00012513"/>
    </source>
</evidence>
<dbReference type="InterPro" id="IPR001245">
    <property type="entry name" value="Ser-Thr/Tyr_kinase_cat_dom"/>
</dbReference>
<sequence length="1271" mass="139982">MGKWEEDPPPTTITDSPSTVHPVDTCCGCSFCGGIARLFRFRCVFVLVLGLSVLLSAVFWLPPFFRPGDQGDLDLDFRYKGHDIVATFMVGKPLSSLQDDLPQLEGDIFDELRVPTTKVVIIKAEGTNISNTTKVVFGVDPDEYNSKISSYAKSLVRDSFVSLVLRQSPLRLTESLFGEPSSFEVLKFVGGITVTPDQSAYPLQKVQIRFNFTLNFSIQQILDHFGELTSQLKSGLHLDPDENLHVSLTNAKGSTIAAQTTVQSSVVLAVGTPSMARSKELAQTIKGSPTKNLGLNNTQFGRVKQISLSSYFNGSSGGGGTPAPSPAPLPHPPPQQPRNHHHHNHDKQLPPVKPPSPSKHPLAPPPAPTPAPHKIRNAKPPDCHSSYWKKRNGNKHPPLYPPVSQPVPPPRTPPTPLWRPFPPSPAPPPLPLSTAPPSLSLPPPSPPPIPPPSVPETIPVSSPLPNVVFAHTHPPSKNDFDADPPDTTPSGSFLQPSSSAAARAGVSLRTITTILKTHTTETETISDSQFLKEDDTLVSPGRTFELGFFNPGSSGTRYLGIWYKKISVKTVVWVANRDHPLSATQSGVFKIVHPGNLVIMNNISGIIWSSNTTSSRNAIAKLDDIGNLVVTDRDDKDIIWQSFDHPTDTLLPGMKFGKDFLTGREWSLSSWKSSDDPGRGEFTYSIDTHGYPQDVLKQGADVKFRAGPWNGLRFSGASEFSRNPIFTYNMIINETMVAFTYNLVNNSIVSKFALDSSGELQRSVWVENAKKWQIIVKLPRGICDTYNICGAYGSCSTMNSQTCSCLNETQFVARDPKGWEDADWSGGCVRRTPLDCKNEQDGFIKYANVKLPDTHTSWFNRSMNISECEEVCLKNCSCMAYANTNITGEGSGCLLWFNDLFDIRVISEGNGGQDIFVRMSSSDLGEPLEVCESQTEGMELPLFSFSIVAKSTDSFSPDNKLGEGGFGSVYKGVLEGKEIAVKRLSMTSKQGLNEFKNEVICISKLQHRNLVKLLGCSIQGDEKLLIYEYMPNRSLDLFIFDKAQSTCLDWKKRFHIIQGIARGLLYLHQDSRLRIIHRDLKASNILLDLDMNPKISDFGIARSFGGNETQASTERVVGTYGYMSPEYALNGHFSTKSDVFSFGVLVLEIVSGTRNRGFVHPKHGNNLIGHAWRMYNEGTSMELIDSTLEEPIDPYEILRAIEIGLLCVQESPEDRPEMSFVVRMLVSEGTSQKPKQPAFFKEKNLTGVDFSSSTYATTSTNDLTVTEIGAR</sequence>
<dbReference type="Pfam" id="PF08276">
    <property type="entry name" value="PAN_2"/>
    <property type="match status" value="1"/>
</dbReference>
<dbReference type="PANTHER" id="PTHR32444:SF183">
    <property type="entry name" value="APPLE DOMAIN-CONTAINING PROTEIN"/>
    <property type="match status" value="1"/>
</dbReference>
<keyword evidence="8 14" id="KW-0067">ATP-binding</keyword>
<dbReference type="Gene3D" id="3.30.200.20">
    <property type="entry name" value="Phosphorylase Kinase, domain 1"/>
    <property type="match status" value="1"/>
</dbReference>
<feature type="compositionally biased region" description="Pro residues" evidence="15">
    <location>
        <begin position="323"/>
        <end position="336"/>
    </location>
</feature>
<dbReference type="PROSITE" id="PS50011">
    <property type="entry name" value="PROTEIN_KINASE_DOM"/>
    <property type="match status" value="1"/>
</dbReference>
<evidence type="ECO:0000256" key="7">
    <source>
        <dbReference type="ARBA" id="ARBA00022777"/>
    </source>
</evidence>
<dbReference type="InterPro" id="IPR036426">
    <property type="entry name" value="Bulb-type_lectin_dom_sf"/>
</dbReference>
<dbReference type="AlphaFoldDB" id="A0A5N6NU11"/>
<dbReference type="Gene3D" id="2.90.10.10">
    <property type="entry name" value="Bulb-type lectin domain"/>
    <property type="match status" value="1"/>
</dbReference>
<dbReference type="InterPro" id="IPR017441">
    <property type="entry name" value="Protein_kinase_ATP_BS"/>
</dbReference>
<evidence type="ECO:0000313" key="21">
    <source>
        <dbReference type="Proteomes" id="UP000326396"/>
    </source>
</evidence>
<dbReference type="Pfam" id="PF01453">
    <property type="entry name" value="B_lectin"/>
    <property type="match status" value="1"/>
</dbReference>
<keyword evidence="3" id="KW-0597">Phosphoprotein</keyword>
<dbReference type="InterPro" id="IPR000858">
    <property type="entry name" value="S_locus_glycoprot_dom"/>
</dbReference>
<evidence type="ECO:0000256" key="6">
    <source>
        <dbReference type="ARBA" id="ARBA00022741"/>
    </source>
</evidence>
<dbReference type="SMART" id="SM00108">
    <property type="entry name" value="B_lectin"/>
    <property type="match status" value="1"/>
</dbReference>
<dbReference type="SMART" id="SM00220">
    <property type="entry name" value="S_TKc"/>
    <property type="match status" value="1"/>
</dbReference>
<dbReference type="SMART" id="SM00473">
    <property type="entry name" value="PAN_AP"/>
    <property type="match status" value="1"/>
</dbReference>
<keyword evidence="2" id="KW-0723">Serine/threonine-protein kinase</keyword>
<evidence type="ECO:0000256" key="4">
    <source>
        <dbReference type="ARBA" id="ARBA00022679"/>
    </source>
</evidence>
<evidence type="ECO:0000256" key="2">
    <source>
        <dbReference type="ARBA" id="ARBA00022527"/>
    </source>
</evidence>
<dbReference type="GO" id="GO:0005524">
    <property type="term" value="F:ATP binding"/>
    <property type="evidence" value="ECO:0007669"/>
    <property type="project" value="UniProtKB-UniRule"/>
</dbReference>
<dbReference type="SUPFAM" id="SSF51110">
    <property type="entry name" value="alpha-D-mannose-specific plant lectins"/>
    <property type="match status" value="1"/>
</dbReference>
<proteinExistence type="predicted"/>
<dbReference type="InterPro" id="IPR003609">
    <property type="entry name" value="Pan_app"/>
</dbReference>
<gene>
    <name evidence="20" type="ORF">E3N88_17401</name>
</gene>
<keyword evidence="11" id="KW-0325">Glycoprotein</keyword>
<keyword evidence="16" id="KW-0472">Membrane</keyword>
<evidence type="ECO:0000259" key="18">
    <source>
        <dbReference type="PROSITE" id="PS50927"/>
    </source>
</evidence>
<dbReference type="Gene3D" id="1.10.510.10">
    <property type="entry name" value="Transferase(Phosphotransferase) domain 1"/>
    <property type="match status" value="1"/>
</dbReference>
<organism evidence="20 21">
    <name type="scientific">Mikania micrantha</name>
    <name type="common">bitter vine</name>
    <dbReference type="NCBI Taxonomy" id="192012"/>
    <lineage>
        <taxon>Eukaryota</taxon>
        <taxon>Viridiplantae</taxon>
        <taxon>Streptophyta</taxon>
        <taxon>Embryophyta</taxon>
        <taxon>Tracheophyta</taxon>
        <taxon>Spermatophyta</taxon>
        <taxon>Magnoliopsida</taxon>
        <taxon>eudicotyledons</taxon>
        <taxon>Gunneridae</taxon>
        <taxon>Pentapetalae</taxon>
        <taxon>asterids</taxon>
        <taxon>campanulids</taxon>
        <taxon>Asterales</taxon>
        <taxon>Asteraceae</taxon>
        <taxon>Asteroideae</taxon>
        <taxon>Heliantheae alliance</taxon>
        <taxon>Eupatorieae</taxon>
        <taxon>Mikania</taxon>
    </lineage>
</organism>
<keyword evidence="9" id="KW-1015">Disulfide bond</keyword>
<dbReference type="InterPro" id="IPR000719">
    <property type="entry name" value="Prot_kinase_dom"/>
</dbReference>
<reference evidence="20 21" key="1">
    <citation type="submission" date="2019-05" db="EMBL/GenBank/DDBJ databases">
        <title>Mikania micrantha, genome provides insights into the molecular mechanism of rapid growth.</title>
        <authorList>
            <person name="Liu B."/>
        </authorList>
    </citation>
    <scope>NUCLEOTIDE SEQUENCE [LARGE SCALE GENOMIC DNA]</scope>
    <source>
        <strain evidence="20">NLD-2019</strain>
        <tissue evidence="20">Leaf</tissue>
    </source>
</reference>
<dbReference type="SUPFAM" id="SSF57414">
    <property type="entry name" value="Hairpin loop containing domain-like"/>
    <property type="match status" value="1"/>
</dbReference>
<dbReference type="PROSITE" id="PS00107">
    <property type="entry name" value="PROTEIN_KINASE_ATP"/>
    <property type="match status" value="1"/>
</dbReference>
<dbReference type="FunFam" id="2.90.10.10:FF:000001">
    <property type="entry name" value="G-type lectin S-receptor-like serine/threonine-protein kinase"/>
    <property type="match status" value="1"/>
</dbReference>
<evidence type="ECO:0000256" key="8">
    <source>
        <dbReference type="ARBA" id="ARBA00022840"/>
    </source>
</evidence>
<evidence type="ECO:0000256" key="9">
    <source>
        <dbReference type="ARBA" id="ARBA00023157"/>
    </source>
</evidence>
<keyword evidence="7" id="KW-0418">Kinase</keyword>
<dbReference type="InterPro" id="IPR001480">
    <property type="entry name" value="Bulb-type_lectin_dom"/>
</dbReference>
<dbReference type="InterPro" id="IPR055464">
    <property type="entry name" value="DUF7036"/>
</dbReference>
<keyword evidence="16" id="KW-1133">Transmembrane helix</keyword>
<feature type="domain" description="Protein kinase" evidence="17">
    <location>
        <begin position="955"/>
        <end position="1239"/>
    </location>
</feature>
<evidence type="ECO:0000256" key="3">
    <source>
        <dbReference type="ARBA" id="ARBA00022553"/>
    </source>
</evidence>
<dbReference type="Proteomes" id="UP000326396">
    <property type="component" value="Linkage Group LG17"/>
</dbReference>
<name>A0A5N6NU11_9ASTR</name>
<dbReference type="FunFam" id="1.10.510.10:FF:000060">
    <property type="entry name" value="G-type lectin S-receptor-like serine/threonine-protein kinase"/>
    <property type="match status" value="1"/>
</dbReference>
<feature type="domain" description="Bulb-type lectin" evidence="18">
    <location>
        <begin position="522"/>
        <end position="643"/>
    </location>
</feature>
<keyword evidence="10" id="KW-0675">Receptor</keyword>
<feature type="domain" description="Apple" evidence="19">
    <location>
        <begin position="836"/>
        <end position="920"/>
    </location>
</feature>
<comment type="catalytic activity">
    <reaction evidence="12">
        <text>L-threonyl-[protein] + ATP = O-phospho-L-threonyl-[protein] + ADP + H(+)</text>
        <dbReference type="Rhea" id="RHEA:46608"/>
        <dbReference type="Rhea" id="RHEA-COMP:11060"/>
        <dbReference type="Rhea" id="RHEA-COMP:11605"/>
        <dbReference type="ChEBI" id="CHEBI:15378"/>
        <dbReference type="ChEBI" id="CHEBI:30013"/>
        <dbReference type="ChEBI" id="CHEBI:30616"/>
        <dbReference type="ChEBI" id="CHEBI:61977"/>
        <dbReference type="ChEBI" id="CHEBI:456216"/>
        <dbReference type="EC" id="2.7.11.1"/>
    </reaction>
</comment>
<feature type="binding site" evidence="14">
    <location>
        <position position="982"/>
    </location>
    <ligand>
        <name>ATP</name>
        <dbReference type="ChEBI" id="CHEBI:30616"/>
    </ligand>
</feature>
<evidence type="ECO:0000259" key="17">
    <source>
        <dbReference type="PROSITE" id="PS50011"/>
    </source>
</evidence>
<dbReference type="Pfam" id="PF00954">
    <property type="entry name" value="S_locus_glycop"/>
    <property type="match status" value="1"/>
</dbReference>
<keyword evidence="16" id="KW-0812">Transmembrane</keyword>
<evidence type="ECO:0000256" key="16">
    <source>
        <dbReference type="SAM" id="Phobius"/>
    </source>
</evidence>
<dbReference type="PROSITE" id="PS50948">
    <property type="entry name" value="PAN"/>
    <property type="match status" value="1"/>
</dbReference>
<keyword evidence="6 14" id="KW-0547">Nucleotide-binding</keyword>
<dbReference type="EC" id="2.7.11.1" evidence="1"/>
<feature type="region of interest" description="Disordered" evidence="15">
    <location>
        <begin position="311"/>
        <end position="499"/>
    </location>
</feature>
<dbReference type="EMBL" id="SZYD01000009">
    <property type="protein sequence ID" value="KAD5317455.1"/>
    <property type="molecule type" value="Genomic_DNA"/>
</dbReference>
<dbReference type="FunFam" id="3.30.200.20:FF:000195">
    <property type="entry name" value="G-type lectin S-receptor-like serine/threonine-protein kinase"/>
    <property type="match status" value="1"/>
</dbReference>
<dbReference type="SUPFAM" id="SSF56112">
    <property type="entry name" value="Protein kinase-like (PK-like)"/>
    <property type="match status" value="1"/>
</dbReference>
<dbReference type="GO" id="GO:0048544">
    <property type="term" value="P:recognition of pollen"/>
    <property type="evidence" value="ECO:0007669"/>
    <property type="project" value="InterPro"/>
</dbReference>
<dbReference type="PANTHER" id="PTHR32444">
    <property type="entry name" value="BULB-TYPE LECTIN DOMAIN-CONTAINING PROTEIN"/>
    <property type="match status" value="1"/>
</dbReference>
<dbReference type="FunFam" id="3.50.4.10:FF:000002">
    <property type="entry name" value="G-type lectin S-receptor-like serine/threonine-protein kinase"/>
    <property type="match status" value="1"/>
</dbReference>